<proteinExistence type="predicted"/>
<dbReference type="eggNOG" id="ENOG502TIH8">
    <property type="taxonomic scope" value="Eukaryota"/>
</dbReference>
<sequence>MRLLAVVLILINVIGAVSAFYVLRSQGDELSSDDSSDSPLIRLRRSGILFGKLARNWAADDKRVVLRPLVEYEPDPWH</sequence>
<evidence type="ECO:0000313" key="3">
    <source>
        <dbReference type="WBParaSite" id="Csp11.Scaffold629.g12997.t1"/>
    </source>
</evidence>
<organism evidence="2 3">
    <name type="scientific">Caenorhabditis tropicalis</name>
    <dbReference type="NCBI Taxonomy" id="1561998"/>
    <lineage>
        <taxon>Eukaryota</taxon>
        <taxon>Metazoa</taxon>
        <taxon>Ecdysozoa</taxon>
        <taxon>Nematoda</taxon>
        <taxon>Chromadorea</taxon>
        <taxon>Rhabditida</taxon>
        <taxon>Rhabditina</taxon>
        <taxon>Rhabditomorpha</taxon>
        <taxon>Rhabditoidea</taxon>
        <taxon>Rhabditidae</taxon>
        <taxon>Peloderinae</taxon>
        <taxon>Caenorhabditis</taxon>
    </lineage>
</organism>
<dbReference type="Proteomes" id="UP000095282">
    <property type="component" value="Unplaced"/>
</dbReference>
<evidence type="ECO:0000256" key="1">
    <source>
        <dbReference type="SAM" id="SignalP"/>
    </source>
</evidence>
<reference evidence="3" key="1">
    <citation type="submission" date="2016-11" db="UniProtKB">
        <authorList>
            <consortium name="WormBaseParasite"/>
        </authorList>
    </citation>
    <scope>IDENTIFICATION</scope>
</reference>
<dbReference type="WBParaSite" id="Csp11.Scaffold629.g12997.t1">
    <property type="protein sequence ID" value="Csp11.Scaffold629.g12997.t1"/>
    <property type="gene ID" value="Csp11.Scaffold629.g12997"/>
</dbReference>
<dbReference type="AlphaFoldDB" id="A0A1I7TY97"/>
<protein>
    <submittedName>
        <fullName evidence="3">COesterase domain-containing protein</fullName>
    </submittedName>
</protein>
<feature type="signal peptide" evidence="1">
    <location>
        <begin position="1"/>
        <end position="19"/>
    </location>
</feature>
<evidence type="ECO:0000313" key="2">
    <source>
        <dbReference type="Proteomes" id="UP000095282"/>
    </source>
</evidence>
<accession>A0A1I7TY97</accession>
<name>A0A1I7TY97_9PELO</name>
<dbReference type="STRING" id="1561998.A0A1I7TY97"/>
<keyword evidence="2" id="KW-1185">Reference proteome</keyword>
<keyword evidence="1" id="KW-0732">Signal</keyword>
<feature type="chain" id="PRO_5009308136" evidence="1">
    <location>
        <begin position="20"/>
        <end position="78"/>
    </location>
</feature>